<dbReference type="Proteomes" id="UP001220962">
    <property type="component" value="Chromosome"/>
</dbReference>
<accession>A0AAX3MWE2</accession>
<dbReference type="AlphaFoldDB" id="A0AAX3MWE2"/>
<organism evidence="1 3">
    <name type="scientific">Paenibacillus urinalis</name>
    <dbReference type="NCBI Taxonomy" id="521520"/>
    <lineage>
        <taxon>Bacteria</taxon>
        <taxon>Bacillati</taxon>
        <taxon>Bacillota</taxon>
        <taxon>Bacilli</taxon>
        <taxon>Bacillales</taxon>
        <taxon>Paenibacillaceae</taxon>
        <taxon>Paenibacillus</taxon>
    </lineage>
</organism>
<keyword evidence="4" id="KW-1185">Reference proteome</keyword>
<name>A0AAX3MWE2_9BACL</name>
<dbReference type="Proteomes" id="UP001221519">
    <property type="component" value="Chromosome"/>
</dbReference>
<dbReference type="GO" id="GO:0004860">
    <property type="term" value="F:protein kinase inhibitor activity"/>
    <property type="evidence" value="ECO:0007669"/>
    <property type="project" value="UniProtKB-KW"/>
</dbReference>
<evidence type="ECO:0000313" key="3">
    <source>
        <dbReference type="Proteomes" id="UP001220962"/>
    </source>
</evidence>
<reference evidence="1 4" key="1">
    <citation type="submission" date="2023-02" db="EMBL/GenBank/DDBJ databases">
        <title>Pathogen: clinical or host-associated sample.</title>
        <authorList>
            <person name="Hergert J."/>
            <person name="Casey R."/>
            <person name="Wagner J."/>
            <person name="Young E.L."/>
            <person name="Oakeson K.F."/>
        </authorList>
    </citation>
    <scope>NUCLEOTIDE SEQUENCE</scope>
    <source>
        <strain evidence="2 4">2022CK-00829</strain>
        <strain evidence="1">2022CK-00830</strain>
    </source>
</reference>
<evidence type="ECO:0000313" key="4">
    <source>
        <dbReference type="Proteomes" id="UP001221519"/>
    </source>
</evidence>
<dbReference type="EMBL" id="CP118108">
    <property type="protein sequence ID" value="WDI01662.1"/>
    <property type="molecule type" value="Genomic_DNA"/>
</dbReference>
<keyword evidence="1" id="KW-0649">Protein kinase inhibitor</keyword>
<evidence type="ECO:0000313" key="2">
    <source>
        <dbReference type="EMBL" id="WDI01662.1"/>
    </source>
</evidence>
<dbReference type="SUPFAM" id="SSF100985">
    <property type="entry name" value="Sporulation inhibitor Sda"/>
    <property type="match status" value="1"/>
</dbReference>
<dbReference type="EMBL" id="CP118101">
    <property type="protein sequence ID" value="WDH81933.1"/>
    <property type="molecule type" value="Genomic_DNA"/>
</dbReference>
<dbReference type="Pfam" id="PF08970">
    <property type="entry name" value="Sda"/>
    <property type="match status" value="1"/>
</dbReference>
<dbReference type="RefSeq" id="WP_152557820.1">
    <property type="nucleotide sequence ID" value="NZ_CP118101.1"/>
</dbReference>
<sequence>MAMLSDETLLDSYHMAIELQLDVDFIALLLEEIHKRRLHTDVSSVLH</sequence>
<gene>
    <name evidence="1" type="ORF">PUW23_20925</name>
    <name evidence="2" type="ORF">PUW25_20815</name>
</gene>
<dbReference type="InterPro" id="IPR036916">
    <property type="entry name" value="Sda_sf"/>
</dbReference>
<dbReference type="InterPro" id="IPR015064">
    <property type="entry name" value="Sda"/>
</dbReference>
<proteinExistence type="predicted"/>
<dbReference type="Gene3D" id="1.10.287.1100">
    <property type="entry name" value="Sporulation inhibitor A"/>
    <property type="match status" value="1"/>
</dbReference>
<evidence type="ECO:0000313" key="1">
    <source>
        <dbReference type="EMBL" id="WDH81933.1"/>
    </source>
</evidence>
<protein>
    <submittedName>
        <fullName evidence="1">Sporulation histidine kinase inhibitor Sda</fullName>
    </submittedName>
</protein>